<dbReference type="Proteomes" id="UP000558113">
    <property type="component" value="Unassembled WGS sequence"/>
</dbReference>
<dbReference type="PANTHER" id="PTHR46796">
    <property type="entry name" value="HTH-TYPE TRANSCRIPTIONAL ACTIVATOR RHAS-RELATED"/>
    <property type="match status" value="1"/>
</dbReference>
<comment type="caution">
    <text evidence="6">The sequence shown here is derived from an EMBL/GenBank/DDBJ whole genome shotgun (WGS) entry which is preliminary data.</text>
</comment>
<dbReference type="EMBL" id="JAAAMU010000025">
    <property type="protein sequence ID" value="NBC73000.1"/>
    <property type="molecule type" value="Genomic_DNA"/>
</dbReference>
<dbReference type="InterPro" id="IPR020449">
    <property type="entry name" value="Tscrpt_reg_AraC-type_HTH"/>
</dbReference>
<gene>
    <name evidence="6" type="ORF">GT003_28905</name>
</gene>
<dbReference type="SMART" id="SM00342">
    <property type="entry name" value="HTH_ARAC"/>
    <property type="match status" value="1"/>
</dbReference>
<dbReference type="Pfam" id="PF12833">
    <property type="entry name" value="HTH_18"/>
    <property type="match status" value="1"/>
</dbReference>
<evidence type="ECO:0000256" key="2">
    <source>
        <dbReference type="ARBA" id="ARBA00023125"/>
    </source>
</evidence>
<name>A0A7X4YUX9_9BACL</name>
<dbReference type="RefSeq" id="WP_161704526.1">
    <property type="nucleotide sequence ID" value="NZ_JAAAMU010000025.1"/>
</dbReference>
<proteinExistence type="predicted"/>
<evidence type="ECO:0000256" key="1">
    <source>
        <dbReference type="ARBA" id="ARBA00023015"/>
    </source>
</evidence>
<dbReference type="PRINTS" id="PR00032">
    <property type="entry name" value="HTHARAC"/>
</dbReference>
<keyword evidence="3" id="KW-0010">Activator</keyword>
<evidence type="ECO:0000313" key="6">
    <source>
        <dbReference type="EMBL" id="NBC73000.1"/>
    </source>
</evidence>
<organism evidence="6 7">
    <name type="scientific">Paenibacillus sacheonensis</name>
    <dbReference type="NCBI Taxonomy" id="742054"/>
    <lineage>
        <taxon>Bacteria</taxon>
        <taxon>Bacillati</taxon>
        <taxon>Bacillota</taxon>
        <taxon>Bacilli</taxon>
        <taxon>Bacillales</taxon>
        <taxon>Paenibacillaceae</taxon>
        <taxon>Paenibacillus</taxon>
    </lineage>
</organism>
<dbReference type="Gene3D" id="1.10.10.60">
    <property type="entry name" value="Homeodomain-like"/>
    <property type="match status" value="2"/>
</dbReference>
<dbReference type="InterPro" id="IPR037923">
    <property type="entry name" value="HTH-like"/>
</dbReference>
<evidence type="ECO:0000313" key="7">
    <source>
        <dbReference type="Proteomes" id="UP000558113"/>
    </source>
</evidence>
<dbReference type="InterPro" id="IPR050204">
    <property type="entry name" value="AraC_XylS_family_regulators"/>
</dbReference>
<dbReference type="InterPro" id="IPR003313">
    <property type="entry name" value="AraC-bd"/>
</dbReference>
<dbReference type="SUPFAM" id="SSF46689">
    <property type="entry name" value="Homeodomain-like"/>
    <property type="match status" value="2"/>
</dbReference>
<reference evidence="6 7" key="1">
    <citation type="submission" date="2020-01" db="EMBL/GenBank/DDBJ databases">
        <title>Paenibacillus soybeanensis sp. nov. isolated from the nodules of soybean (Glycine max(L.) Merr).</title>
        <authorList>
            <person name="Wang H."/>
        </authorList>
    </citation>
    <scope>NUCLEOTIDE SEQUENCE [LARGE SCALE GENOMIC DNA]</scope>
    <source>
        <strain evidence="6 7">DSM 23054</strain>
    </source>
</reference>
<dbReference type="OrthoDB" id="2237754at2"/>
<dbReference type="Pfam" id="PF02311">
    <property type="entry name" value="AraC_binding"/>
    <property type="match status" value="1"/>
</dbReference>
<dbReference type="InterPro" id="IPR018060">
    <property type="entry name" value="HTH_AraC"/>
</dbReference>
<accession>A0A7X4YUX9</accession>
<evidence type="ECO:0000259" key="5">
    <source>
        <dbReference type="PROSITE" id="PS01124"/>
    </source>
</evidence>
<dbReference type="InterPro" id="IPR018062">
    <property type="entry name" value="HTH_AraC-typ_CS"/>
</dbReference>
<dbReference type="PROSITE" id="PS01124">
    <property type="entry name" value="HTH_ARAC_FAMILY_2"/>
    <property type="match status" value="1"/>
</dbReference>
<keyword evidence="2" id="KW-0238">DNA-binding</keyword>
<dbReference type="AlphaFoldDB" id="A0A7X4YUX9"/>
<keyword evidence="7" id="KW-1185">Reference proteome</keyword>
<keyword evidence="4" id="KW-0804">Transcription</keyword>
<protein>
    <submittedName>
        <fullName evidence="6">Helix-turn-helix domain-containing protein</fullName>
    </submittedName>
</protein>
<dbReference type="InterPro" id="IPR009057">
    <property type="entry name" value="Homeodomain-like_sf"/>
</dbReference>
<dbReference type="GO" id="GO:0003700">
    <property type="term" value="F:DNA-binding transcription factor activity"/>
    <property type="evidence" value="ECO:0007669"/>
    <property type="project" value="InterPro"/>
</dbReference>
<keyword evidence="1" id="KW-0805">Transcription regulation</keyword>
<feature type="domain" description="HTH araC/xylS-type" evidence="5">
    <location>
        <begin position="180"/>
        <end position="278"/>
    </location>
</feature>
<evidence type="ECO:0000256" key="4">
    <source>
        <dbReference type="ARBA" id="ARBA00023163"/>
    </source>
</evidence>
<sequence>MSVYGYLFQDSSPVLPVQLNSVGHEELPPGASYDWDNRRRPGKPVNYVFQYTWSGEGAVEIGERTHRLTEGQAFLIHYPGDSRHYLPPSGTGWSFTFITLYGPAAAGLWRDIVDALGSSPMLSKDCPAIRMLDSIYREAEKRRITDACQASGLAYLFMTELLRAARMRERHEGDWPDAVLEAVGLIREGFASIHGPEELARAVGLSTYHFIRLFRQATGMTTVQYLTRIRMEKAVGLLRDTELSLAAIAEQTGFSSVNYFNRTFRQWVGVTPGRFRTGRGTLRADHITFD</sequence>
<evidence type="ECO:0000256" key="3">
    <source>
        <dbReference type="ARBA" id="ARBA00023159"/>
    </source>
</evidence>
<dbReference type="PROSITE" id="PS00041">
    <property type="entry name" value="HTH_ARAC_FAMILY_1"/>
    <property type="match status" value="1"/>
</dbReference>
<dbReference type="SUPFAM" id="SSF51215">
    <property type="entry name" value="Regulatory protein AraC"/>
    <property type="match status" value="1"/>
</dbReference>
<dbReference type="GO" id="GO:0043565">
    <property type="term" value="F:sequence-specific DNA binding"/>
    <property type="evidence" value="ECO:0007669"/>
    <property type="project" value="InterPro"/>
</dbReference>